<dbReference type="InterPro" id="IPR002575">
    <property type="entry name" value="Aminoglycoside_PTrfase"/>
</dbReference>
<sequence>MNSIHPPVRTPSPIPYSVIFSLPENDILEPLPTPEEIEDSTDVISQRRARCTARVGQRYVVKFGTLVDPVEGENMTFVRQNAPGAPVPKVYAIYQREVTPRTIITYIIMEDVTGHPLDALWDSLNTAQKRDVCTQLRDAFVSLRAARGLGYFGSVDSTKPRDDIFWADVPIRRDGGALNTEAEFVQAVIDKYTIYCGNSEPQKVEYYRRVLPTVLQGTNESVFTHNDLRRKNILIRQDGNIVILGWASAGWYPSYWDYTKAIHLCDWQDDWHEYIGKILTEYPNQQPWMSTLRTELWSSRFVR</sequence>
<dbReference type="EMBL" id="JAOQAV010000034">
    <property type="protein sequence ID" value="KAJ4182505.1"/>
    <property type="molecule type" value="Genomic_DNA"/>
</dbReference>
<keyword evidence="3" id="KW-1185">Reference proteome</keyword>
<evidence type="ECO:0000313" key="3">
    <source>
        <dbReference type="Proteomes" id="UP001152087"/>
    </source>
</evidence>
<evidence type="ECO:0000313" key="2">
    <source>
        <dbReference type="EMBL" id="KAJ4182505.1"/>
    </source>
</evidence>
<evidence type="ECO:0000259" key="1">
    <source>
        <dbReference type="Pfam" id="PF01636"/>
    </source>
</evidence>
<dbReference type="Gene3D" id="3.90.1200.10">
    <property type="match status" value="1"/>
</dbReference>
<gene>
    <name evidence="2" type="ORF">NW755_010272</name>
</gene>
<reference evidence="2" key="1">
    <citation type="submission" date="2022-09" db="EMBL/GenBank/DDBJ databases">
        <title>Fusarium specimens isolated from Avocado Roots.</title>
        <authorList>
            <person name="Stajich J."/>
            <person name="Roper C."/>
            <person name="Heimlech-Rivalta G."/>
        </authorList>
    </citation>
    <scope>NUCLEOTIDE SEQUENCE</scope>
    <source>
        <strain evidence="2">A02</strain>
    </source>
</reference>
<name>A0A9W8UYT8_9HYPO</name>
<dbReference type="InterPro" id="IPR051678">
    <property type="entry name" value="AGP_Transferase"/>
</dbReference>
<protein>
    <recommendedName>
        <fullName evidence="1">Aminoglycoside phosphotransferase domain-containing protein</fullName>
    </recommendedName>
</protein>
<dbReference type="Proteomes" id="UP001152087">
    <property type="component" value="Unassembled WGS sequence"/>
</dbReference>
<dbReference type="PANTHER" id="PTHR21310">
    <property type="entry name" value="AMINOGLYCOSIDE PHOSPHOTRANSFERASE-RELATED-RELATED"/>
    <property type="match status" value="1"/>
</dbReference>
<dbReference type="OrthoDB" id="4177236at2759"/>
<proteinExistence type="predicted"/>
<dbReference type="InterPro" id="IPR011009">
    <property type="entry name" value="Kinase-like_dom_sf"/>
</dbReference>
<dbReference type="PANTHER" id="PTHR21310:SF48">
    <property type="entry name" value="AMINOGLYCOSIDE PHOSPHOTRANSFERASE DOMAIN-CONTAINING PROTEIN"/>
    <property type="match status" value="1"/>
</dbReference>
<dbReference type="Pfam" id="PF01636">
    <property type="entry name" value="APH"/>
    <property type="match status" value="1"/>
</dbReference>
<accession>A0A9W8UYT8</accession>
<dbReference type="SUPFAM" id="SSF56112">
    <property type="entry name" value="Protein kinase-like (PK-like)"/>
    <property type="match status" value="1"/>
</dbReference>
<comment type="caution">
    <text evidence="2">The sequence shown here is derived from an EMBL/GenBank/DDBJ whole genome shotgun (WGS) entry which is preliminary data.</text>
</comment>
<dbReference type="AlphaFoldDB" id="A0A9W8UYT8"/>
<organism evidence="2 3">
    <name type="scientific">Fusarium falciforme</name>
    <dbReference type="NCBI Taxonomy" id="195108"/>
    <lineage>
        <taxon>Eukaryota</taxon>
        <taxon>Fungi</taxon>
        <taxon>Dikarya</taxon>
        <taxon>Ascomycota</taxon>
        <taxon>Pezizomycotina</taxon>
        <taxon>Sordariomycetes</taxon>
        <taxon>Hypocreomycetidae</taxon>
        <taxon>Hypocreales</taxon>
        <taxon>Nectriaceae</taxon>
        <taxon>Fusarium</taxon>
        <taxon>Fusarium solani species complex</taxon>
    </lineage>
</organism>
<feature type="domain" description="Aminoglycoside phosphotransferase" evidence="1">
    <location>
        <begin position="48"/>
        <end position="270"/>
    </location>
</feature>